<keyword evidence="2" id="KW-0808">Transferase</keyword>
<dbReference type="GO" id="GO:0016787">
    <property type="term" value="F:hydrolase activity"/>
    <property type="evidence" value="ECO:0007669"/>
    <property type="project" value="UniProtKB-KW"/>
</dbReference>
<dbReference type="SUPFAM" id="SSF53474">
    <property type="entry name" value="alpha/beta-Hydrolases"/>
    <property type="match status" value="1"/>
</dbReference>
<evidence type="ECO:0000313" key="2">
    <source>
        <dbReference type="EMBL" id="EAQ98867.2"/>
    </source>
</evidence>
<accession>A4A4Z6</accession>
<dbReference type="STRING" id="314285.KT71_09577"/>
<dbReference type="ESTHER" id="9gamm-a4a4z6">
    <property type="family name" value="AlphaBeta_hydrolase"/>
</dbReference>
<evidence type="ECO:0000259" key="1">
    <source>
        <dbReference type="Pfam" id="PF00561"/>
    </source>
</evidence>
<dbReference type="Proteomes" id="UP000019205">
    <property type="component" value="Chromosome"/>
</dbReference>
<evidence type="ECO:0000313" key="3">
    <source>
        <dbReference type="Proteomes" id="UP000019205"/>
    </source>
</evidence>
<dbReference type="AlphaFoldDB" id="A4A4Z6"/>
<proteinExistence type="predicted"/>
<protein>
    <submittedName>
        <fullName evidence="2">Putative hydrolase or acyltransferase (Alpha/beta hydrolase superfamily)</fullName>
    </submittedName>
</protein>
<dbReference type="PANTHER" id="PTHR43689:SF8">
    <property type="entry name" value="ALPHA_BETA-HYDROLASES SUPERFAMILY PROTEIN"/>
    <property type="match status" value="1"/>
</dbReference>
<reference evidence="2 3" key="2">
    <citation type="journal article" date="2009" name="PLoS ONE">
        <title>The photosynthetic apparatus and its regulation in the aerobic gammaproteobacterium Congregibacter litoralis gen. nov., sp. nov.</title>
        <authorList>
            <person name="Spring S."/>
            <person name="Lunsdorf H."/>
            <person name="Fuchs B.M."/>
            <person name="Tindall B.J."/>
        </authorList>
    </citation>
    <scope>NUCLEOTIDE SEQUENCE [LARGE SCALE GENOMIC DNA]</scope>
    <source>
        <strain evidence="2">KT71</strain>
    </source>
</reference>
<dbReference type="PANTHER" id="PTHR43689">
    <property type="entry name" value="HYDROLASE"/>
    <property type="match status" value="1"/>
</dbReference>
<dbReference type="InterPro" id="IPR029058">
    <property type="entry name" value="AB_hydrolase_fold"/>
</dbReference>
<dbReference type="EMBL" id="AAOA02000003">
    <property type="protein sequence ID" value="EAQ98867.2"/>
    <property type="molecule type" value="Genomic_DNA"/>
</dbReference>
<dbReference type="eggNOG" id="COG2267">
    <property type="taxonomic scope" value="Bacteria"/>
</dbReference>
<dbReference type="Gene3D" id="3.40.50.1820">
    <property type="entry name" value="alpha/beta hydrolase"/>
    <property type="match status" value="1"/>
</dbReference>
<comment type="caution">
    <text evidence="2">The sequence shown here is derived from an EMBL/GenBank/DDBJ whole genome shotgun (WGS) entry which is preliminary data.</text>
</comment>
<organism evidence="2 3">
    <name type="scientific">Congregibacter litoralis KT71</name>
    <dbReference type="NCBI Taxonomy" id="314285"/>
    <lineage>
        <taxon>Bacteria</taxon>
        <taxon>Pseudomonadati</taxon>
        <taxon>Pseudomonadota</taxon>
        <taxon>Gammaproteobacteria</taxon>
        <taxon>Cellvibrionales</taxon>
        <taxon>Halieaceae</taxon>
        <taxon>Congregibacter</taxon>
    </lineage>
</organism>
<dbReference type="HOGENOM" id="CLU_020336_13_2_6"/>
<dbReference type="GO" id="GO:0016746">
    <property type="term" value="F:acyltransferase activity"/>
    <property type="evidence" value="ECO:0007669"/>
    <property type="project" value="UniProtKB-KW"/>
</dbReference>
<gene>
    <name evidence="2" type="ORF">KT71_09577</name>
</gene>
<dbReference type="InterPro" id="IPR000073">
    <property type="entry name" value="AB_hydrolase_1"/>
</dbReference>
<dbReference type="Pfam" id="PF00561">
    <property type="entry name" value="Abhydrolase_1"/>
    <property type="match status" value="1"/>
</dbReference>
<keyword evidence="2" id="KW-0378">Hydrolase</keyword>
<sequence>MSLKLTIGLLVLLLVAVGALWTPDKSRSVLEARYLQGGEDLREVDGVRLHLRVSGPPDAPALFLLHGFGASLHTWDAWARALEDRYRVIRMDLPGAGLSHPDPSGDYSDERTLALMAAIMEDLAVARVVLIGNSIGGRLAWRFAAAYPGRVSGLVLISPDGFASEGFEYGKAPEVSAMTELMRYTLPRFLLEMSLRPAYGNPEILTDAVVSRYHDLMLAPGSRDALIKRMAQTVLVDPRPLLSRIPVPVLLLWGEEDGAIPIENAADYQANLPDSRLVTLPGLGHVPQEEDPVRSLAPVSAFLESLNLTSSPSSSPGIS</sequence>
<reference evidence="2 3" key="1">
    <citation type="journal article" date="2007" name="Proc. Natl. Acad. Sci. U.S.A.">
        <title>Characterization of a marine gammaproteobacterium capable of aerobic anoxygenic photosynthesis.</title>
        <authorList>
            <person name="Fuchs B.M."/>
            <person name="Spring S."/>
            <person name="Teeling H."/>
            <person name="Quast C."/>
            <person name="Wulf J."/>
            <person name="Schattenhofer M."/>
            <person name="Yan S."/>
            <person name="Ferriera S."/>
            <person name="Johnson J."/>
            <person name="Glockner F.O."/>
            <person name="Amann R."/>
        </authorList>
    </citation>
    <scope>NUCLEOTIDE SEQUENCE [LARGE SCALE GENOMIC DNA]</scope>
    <source>
        <strain evidence="2">KT71</strain>
    </source>
</reference>
<keyword evidence="2" id="KW-0012">Acyltransferase</keyword>
<feature type="domain" description="AB hydrolase-1" evidence="1">
    <location>
        <begin position="60"/>
        <end position="292"/>
    </location>
</feature>
<dbReference type="PRINTS" id="PR00111">
    <property type="entry name" value="ABHYDROLASE"/>
</dbReference>
<keyword evidence="3" id="KW-1185">Reference proteome</keyword>
<name>A4A4Z6_9GAMM</name>